<evidence type="ECO:0000313" key="3">
    <source>
        <dbReference type="Proteomes" id="UP000024284"/>
    </source>
</evidence>
<keyword evidence="3" id="KW-1185">Reference proteome</keyword>
<accession>A0A086PA32</accession>
<dbReference type="InterPro" id="IPR019201">
    <property type="entry name" value="DUF2065"/>
</dbReference>
<dbReference type="Pfam" id="PF09838">
    <property type="entry name" value="DUF2065"/>
    <property type="match status" value="1"/>
</dbReference>
<dbReference type="EMBL" id="JFZA02000013">
    <property type="protein sequence ID" value="KFG90250.1"/>
    <property type="molecule type" value="Genomic_DNA"/>
</dbReference>
<keyword evidence="1" id="KW-0812">Transmembrane</keyword>
<dbReference type="RefSeq" id="WP_037465439.1">
    <property type="nucleotide sequence ID" value="NZ_BCZD01000025.1"/>
</dbReference>
<gene>
    <name evidence="2" type="ORF">BV98_001915</name>
</gene>
<sequence>METISVLTLRLAEAIGLYMIVVGVGGLAAPQRWRAMMDDLERSPGIVMALAFPLFAVGAALVLVHDIWTDPLAIVVTLIGYVALAKGALLLAVPGPLIRIGHWSLSFTRAWAIVSILLGILLFLAGLTGRATVIA</sequence>
<organism evidence="2 3">
    <name type="scientific">Sphingobium herbicidovorans (strain ATCC 700291 / DSM 11019 / CCUG 56400 / KCTC 2939 / LMG 18315 / NBRC 16415 / MH)</name>
    <name type="common">Sphingomonas herbicidovorans</name>
    <dbReference type="NCBI Taxonomy" id="1219045"/>
    <lineage>
        <taxon>Bacteria</taxon>
        <taxon>Pseudomonadati</taxon>
        <taxon>Pseudomonadota</taxon>
        <taxon>Alphaproteobacteria</taxon>
        <taxon>Sphingomonadales</taxon>
        <taxon>Sphingomonadaceae</taxon>
        <taxon>Sphingobium</taxon>
    </lineage>
</organism>
<comment type="caution">
    <text evidence="2">The sequence shown here is derived from an EMBL/GenBank/DDBJ whole genome shotgun (WGS) entry which is preliminary data.</text>
</comment>
<keyword evidence="1" id="KW-0472">Membrane</keyword>
<dbReference type="STRING" id="76947.GCA_002080435_01565"/>
<feature type="transmembrane region" description="Helical" evidence="1">
    <location>
        <begin position="45"/>
        <end position="68"/>
    </location>
</feature>
<dbReference type="OrthoDB" id="7410390at2"/>
<dbReference type="PATRIC" id="fig|1219045.3.peg.1956"/>
<keyword evidence="1" id="KW-1133">Transmembrane helix</keyword>
<evidence type="ECO:0000256" key="1">
    <source>
        <dbReference type="SAM" id="Phobius"/>
    </source>
</evidence>
<reference evidence="2" key="1">
    <citation type="submission" date="2014-08" db="EMBL/GenBank/DDBJ databases">
        <title>Draft genome sequences of Sphingobium herbicidovorans.</title>
        <authorList>
            <person name="Gan H.M."/>
            <person name="Gan H.Y."/>
            <person name="Savka M.A."/>
        </authorList>
    </citation>
    <scope>NUCLEOTIDE SEQUENCE [LARGE SCALE GENOMIC DNA]</scope>
    <source>
        <strain evidence="2">NBRC 16415</strain>
    </source>
</reference>
<feature type="transmembrane region" description="Helical" evidence="1">
    <location>
        <begin position="74"/>
        <end position="98"/>
    </location>
</feature>
<name>A0A086PA32_SPHHM</name>
<feature type="transmembrane region" description="Helical" evidence="1">
    <location>
        <begin position="15"/>
        <end position="33"/>
    </location>
</feature>
<dbReference type="AlphaFoldDB" id="A0A086PA32"/>
<proteinExistence type="predicted"/>
<evidence type="ECO:0008006" key="4">
    <source>
        <dbReference type="Google" id="ProtNLM"/>
    </source>
</evidence>
<evidence type="ECO:0000313" key="2">
    <source>
        <dbReference type="EMBL" id="KFG90250.1"/>
    </source>
</evidence>
<dbReference type="Proteomes" id="UP000024284">
    <property type="component" value="Unassembled WGS sequence"/>
</dbReference>
<protein>
    <recommendedName>
        <fullName evidence="4">DUF2065 domain-containing protein</fullName>
    </recommendedName>
</protein>
<feature type="transmembrane region" description="Helical" evidence="1">
    <location>
        <begin position="110"/>
        <end position="129"/>
    </location>
</feature>